<dbReference type="InterPro" id="IPR025878">
    <property type="entry name" value="Acyl-CoA_dh-like_C_dom"/>
</dbReference>
<dbReference type="STRING" id="643648.Slip_0455"/>
<dbReference type="OrthoDB" id="9802447at2"/>
<dbReference type="eggNOG" id="COG1960">
    <property type="taxonomic scope" value="Bacteria"/>
</dbReference>
<feature type="domain" description="Acyl-CoA dehydrogenase/oxidase C-terminal" evidence="7">
    <location>
        <begin position="292"/>
        <end position="457"/>
    </location>
</feature>
<dbReference type="HOGENOM" id="CLU_018204_12_2_9"/>
<evidence type="ECO:0000259" key="8">
    <source>
        <dbReference type="Pfam" id="PF02770"/>
    </source>
</evidence>
<keyword evidence="3 6" id="KW-0285">Flavoprotein</keyword>
<proteinExistence type="inferred from homology"/>
<dbReference type="Proteomes" id="UP000000378">
    <property type="component" value="Chromosome"/>
</dbReference>
<dbReference type="InterPro" id="IPR009075">
    <property type="entry name" value="AcylCo_DH/oxidase_C"/>
</dbReference>
<dbReference type="Gene3D" id="2.40.110.20">
    <property type="match status" value="1"/>
</dbReference>
<dbReference type="Pfam" id="PF00441">
    <property type="entry name" value="Acyl-CoA_dh_1"/>
    <property type="match status" value="1"/>
</dbReference>
<evidence type="ECO:0000256" key="3">
    <source>
        <dbReference type="ARBA" id="ARBA00022630"/>
    </source>
</evidence>
<keyword evidence="4 6" id="KW-0274">FAD</keyword>
<evidence type="ECO:0000256" key="1">
    <source>
        <dbReference type="ARBA" id="ARBA00001974"/>
    </source>
</evidence>
<comment type="cofactor">
    <cofactor evidence="1 6">
        <name>FAD</name>
        <dbReference type="ChEBI" id="CHEBI:57692"/>
    </cofactor>
</comment>
<dbReference type="PANTHER" id="PTHR42803:SF1">
    <property type="entry name" value="BROAD-SPECIFICITY LINEAR ACYL-COA DEHYDROGENASE FADE5"/>
    <property type="match status" value="1"/>
</dbReference>
<sequence length="608" mass="67804">MPSTFMNTTRDQKFILKEWLDMNKVFETERFKDTYTVDDLDFILENALKGAKEMVAPSCKDSDEIGCKFENGKVITPQSTKDAYYFIVNNGFAATNVDPDDESALPQAVVWTLNEYFIAANPSIQTLWLANSGAAGLIRDFGSEELKRIYLPKMYSGQWAGTMVLTEPQAGSDVGDATTRAIPTDEPGVYLIKGTKCFISGGEQDVTENIVHLVLARIEGAASGTRGLSLFVVPKYLPNADGNPGEWNDITCVGIEHKLGHRGSPTCVLNFGEEGKCKGFLLGDPPGEDGSGQGMAQMFRMMNEERLMSGLSGCALAASAYHNAVKYCQERIQGRAATNPKAGRCAIIKHEDVKRMLMFQKAHVEAFRAMAIQTYYWVDIEKYSSDPDLVQQAKVFLEVNTPIVKAYCSDVALQCISEALQCYGGYGFSEEYPIAEIYRDARIYPIWEGTNYIQALDLVGRKMTMKKGQVFAAWLKHIQDFIEANKKAPGFEKEFEVYIDGWNKYNELLKVLQKLFATPGMAQLYATRLLHATGKLWAGKLLLEMALIAQKKIDELGRDHYDYHFYLGKVASARFFVQNIIPEIGAFLEVAKNADATCIEVPEEIFGI</sequence>
<dbReference type="GO" id="GO:0016627">
    <property type="term" value="F:oxidoreductase activity, acting on the CH-CH group of donors"/>
    <property type="evidence" value="ECO:0007669"/>
    <property type="project" value="InterPro"/>
</dbReference>
<dbReference type="PANTHER" id="PTHR42803">
    <property type="entry name" value="ACYL-COA DEHYDROGENASE"/>
    <property type="match status" value="1"/>
</dbReference>
<dbReference type="SUPFAM" id="SSF47203">
    <property type="entry name" value="Acyl-CoA dehydrogenase C-terminal domain-like"/>
    <property type="match status" value="1"/>
</dbReference>
<keyword evidence="11" id="KW-1185">Reference proteome</keyword>
<reference evidence="11" key="1">
    <citation type="journal article" date="2010" name="Stand. Genomic Sci.">
        <title>Complete genome sequence of Syntrophothermus lipocalidus type strain (TGB-C1T).</title>
        <authorList>
            <consortium name="US DOE Joint Genome Institute (JGI-PGF)"/>
            <person name="Djao O."/>
            <person name="Zhang X."/>
            <person name="Lucas S."/>
            <person name="Lapidus A."/>
            <person name="Glavina Del Rio T."/>
            <person name="Nolan M."/>
            <person name="Tice H."/>
            <person name="Cheng J."/>
            <person name="Han C."/>
            <person name="Tapia R."/>
            <person name="Goodwin L."/>
            <person name="Pitluck S."/>
            <person name="Liolios K."/>
            <person name="Ivanova N."/>
            <person name="Mavromatis K."/>
            <person name="Mikhailova N."/>
            <person name="Ovchinnikova G."/>
            <person name="Pati A."/>
            <person name="Brambilla E."/>
            <person name="Chen A."/>
            <person name="Palaniappan K."/>
            <person name="Land M."/>
            <person name="Hauser L."/>
            <person name="Chang Y."/>
            <person name="Jeffries C."/>
            <person name="Rohde M."/>
            <person name="Sikorski J."/>
            <person name="Spring S."/>
            <person name="Goker M."/>
            <person name="Detter J."/>
            <person name="Woyke T."/>
            <person name="Bristow J."/>
            <person name="Eisen J."/>
            <person name="Markowitz V."/>
            <person name="Hugenholtz P."/>
            <person name="Kyrpides N."/>
            <person name="Klenk H."/>
        </authorList>
    </citation>
    <scope>NUCLEOTIDE SEQUENCE [LARGE SCALE GENOMIC DNA]</scope>
    <source>
        <strain evidence="11">DSM 12680 / TGB-C1</strain>
    </source>
</reference>
<dbReference type="Gene3D" id="1.20.140.10">
    <property type="entry name" value="Butyryl-CoA Dehydrogenase, subunit A, domain 3"/>
    <property type="match status" value="1"/>
</dbReference>
<dbReference type="Pfam" id="PF12806">
    <property type="entry name" value="Acyl-CoA_dh_C"/>
    <property type="match status" value="1"/>
</dbReference>
<feature type="domain" description="Acyl-CoA oxidase/dehydrogenase middle" evidence="8">
    <location>
        <begin position="163"/>
        <end position="271"/>
    </location>
</feature>
<keyword evidence="5 6" id="KW-0560">Oxidoreductase</keyword>
<dbReference type="InterPro" id="IPR009100">
    <property type="entry name" value="AcylCoA_DH/oxidase_NM_dom_sf"/>
</dbReference>
<accession>D7CKK4</accession>
<dbReference type="SUPFAM" id="SSF56645">
    <property type="entry name" value="Acyl-CoA dehydrogenase NM domain-like"/>
    <property type="match status" value="1"/>
</dbReference>
<protein>
    <submittedName>
        <fullName evidence="10">Acyl-CoA dehydrogenase domain protein</fullName>
    </submittedName>
</protein>
<dbReference type="KEGG" id="slp:Slip_0455"/>
<dbReference type="EMBL" id="CP002048">
    <property type="protein sequence ID" value="ADI01239.1"/>
    <property type="molecule type" value="Genomic_DNA"/>
</dbReference>
<dbReference type="AlphaFoldDB" id="D7CKK4"/>
<gene>
    <name evidence="10" type="ordered locus">Slip_0455</name>
</gene>
<evidence type="ECO:0000259" key="9">
    <source>
        <dbReference type="Pfam" id="PF12806"/>
    </source>
</evidence>
<evidence type="ECO:0000313" key="11">
    <source>
        <dbReference type="Proteomes" id="UP000000378"/>
    </source>
</evidence>
<evidence type="ECO:0000256" key="4">
    <source>
        <dbReference type="ARBA" id="ARBA00022827"/>
    </source>
</evidence>
<dbReference type="InterPro" id="IPR006091">
    <property type="entry name" value="Acyl-CoA_Oxase/DH_mid-dom"/>
</dbReference>
<evidence type="ECO:0000256" key="2">
    <source>
        <dbReference type="ARBA" id="ARBA00009347"/>
    </source>
</evidence>
<evidence type="ECO:0000259" key="7">
    <source>
        <dbReference type="Pfam" id="PF00441"/>
    </source>
</evidence>
<evidence type="ECO:0000256" key="5">
    <source>
        <dbReference type="ARBA" id="ARBA00023002"/>
    </source>
</evidence>
<dbReference type="RefSeq" id="WP_013174641.1">
    <property type="nucleotide sequence ID" value="NC_014220.1"/>
</dbReference>
<dbReference type="GO" id="GO:0005886">
    <property type="term" value="C:plasma membrane"/>
    <property type="evidence" value="ECO:0007669"/>
    <property type="project" value="TreeGrafter"/>
</dbReference>
<dbReference type="InterPro" id="IPR052166">
    <property type="entry name" value="Diverse_Acyl-CoA_DH"/>
</dbReference>
<dbReference type="Pfam" id="PF02770">
    <property type="entry name" value="Acyl-CoA_dh_M"/>
    <property type="match status" value="1"/>
</dbReference>
<evidence type="ECO:0000313" key="10">
    <source>
        <dbReference type="EMBL" id="ADI01239.1"/>
    </source>
</evidence>
<feature type="domain" description="Acetyl-CoA dehydrogenase-like C-terminal" evidence="9">
    <location>
        <begin position="474"/>
        <end position="601"/>
    </location>
</feature>
<evidence type="ECO:0000256" key="6">
    <source>
        <dbReference type="RuleBase" id="RU362125"/>
    </source>
</evidence>
<comment type="similarity">
    <text evidence="2 6">Belongs to the acyl-CoA dehydrogenase family.</text>
</comment>
<name>D7CKK4_SYNLT</name>
<dbReference type="InterPro" id="IPR036250">
    <property type="entry name" value="AcylCo_DH-like_C"/>
</dbReference>
<organism evidence="10 11">
    <name type="scientific">Syntrophothermus lipocalidus (strain DSM 12680 / TGB-C1)</name>
    <dbReference type="NCBI Taxonomy" id="643648"/>
    <lineage>
        <taxon>Bacteria</taxon>
        <taxon>Bacillati</taxon>
        <taxon>Bacillota</taxon>
        <taxon>Clostridia</taxon>
        <taxon>Eubacteriales</taxon>
        <taxon>Syntrophomonadaceae</taxon>
        <taxon>Syntrophothermus</taxon>
    </lineage>
</organism>
<reference evidence="10 11" key="2">
    <citation type="journal article" date="2010" name="Stand. Genomic Sci.">
        <title>Complete genome sequence of Syntrophothermus lipocalidus type strain (TGB-C1).</title>
        <authorList>
            <person name="Djao O.D."/>
            <person name="Zhang X."/>
            <person name="Lucas S."/>
            <person name="Lapidus A."/>
            <person name="Del Rio T.G."/>
            <person name="Nolan M."/>
            <person name="Tice H."/>
            <person name="Cheng J.F."/>
            <person name="Han C."/>
            <person name="Tapia R."/>
            <person name="Goodwin L."/>
            <person name="Pitluck S."/>
            <person name="Liolios K."/>
            <person name="Ivanova N."/>
            <person name="Mavromatis K."/>
            <person name="Mikhailova N."/>
            <person name="Ovchinnikova G."/>
            <person name="Pati A."/>
            <person name="Brambilla E."/>
            <person name="Chen A."/>
            <person name="Palaniappan K."/>
            <person name="Land M."/>
            <person name="Hauser L."/>
            <person name="Chang Y.J."/>
            <person name="Jeffries C.D."/>
            <person name="Rohde M."/>
            <person name="Sikorski J."/>
            <person name="Spring S."/>
            <person name="Goker M."/>
            <person name="Detter J.C."/>
            <person name="Woyke T."/>
            <person name="Bristow J."/>
            <person name="Eisen J.A."/>
            <person name="Markowitz V."/>
            <person name="Hugenholtz P."/>
            <person name="Kyrpides N.C."/>
            <person name="Klenk H.P."/>
        </authorList>
    </citation>
    <scope>NUCLEOTIDE SEQUENCE [LARGE SCALE GENOMIC DNA]</scope>
    <source>
        <strain evidence="11">DSM 12680 / TGB-C1</strain>
    </source>
</reference>